<gene>
    <name evidence="3" type="ORF">IC602_14745</name>
</gene>
<evidence type="ECO:0000256" key="1">
    <source>
        <dbReference type="SAM" id="MobiDB-lite"/>
    </source>
</evidence>
<dbReference type="SUPFAM" id="SSF53850">
    <property type="entry name" value="Periplasmic binding protein-like II"/>
    <property type="match status" value="1"/>
</dbReference>
<dbReference type="InterPro" id="IPR022387">
    <property type="entry name" value="Bind_CPR0540"/>
</dbReference>
<dbReference type="InterPro" id="IPR050490">
    <property type="entry name" value="Bact_solute-bd_prot1"/>
</dbReference>
<evidence type="ECO:0000313" key="3">
    <source>
        <dbReference type="EMBL" id="MBD1223861.1"/>
    </source>
</evidence>
<keyword evidence="4" id="KW-1185">Reference proteome</keyword>
<dbReference type="InterPro" id="IPR006059">
    <property type="entry name" value="SBP"/>
</dbReference>
<dbReference type="EMBL" id="JACWEZ010000010">
    <property type="protein sequence ID" value="MBD1223861.1"/>
    <property type="molecule type" value="Genomic_DNA"/>
</dbReference>
<keyword evidence="2" id="KW-0732">Signal</keyword>
<feature type="region of interest" description="Disordered" evidence="1">
    <location>
        <begin position="24"/>
        <end position="43"/>
    </location>
</feature>
<feature type="chain" id="PRO_5046619133" evidence="2">
    <location>
        <begin position="24"/>
        <end position="450"/>
    </location>
</feature>
<comment type="caution">
    <text evidence="3">The sequence shown here is derived from an EMBL/GenBank/DDBJ whole genome shotgun (WGS) entry which is preliminary data.</text>
</comment>
<evidence type="ECO:0000256" key="2">
    <source>
        <dbReference type="SAM" id="SignalP"/>
    </source>
</evidence>
<dbReference type="RefSeq" id="WP_019376838.1">
    <property type="nucleotide sequence ID" value="NZ_CP017962.1"/>
</dbReference>
<dbReference type="Proteomes" id="UP000621631">
    <property type="component" value="Unassembled WGS sequence"/>
</dbReference>
<dbReference type="PANTHER" id="PTHR43649:SF12">
    <property type="entry name" value="DIACETYLCHITOBIOSE BINDING PROTEIN DASA"/>
    <property type="match status" value="1"/>
</dbReference>
<dbReference type="PROSITE" id="PS51257">
    <property type="entry name" value="PROKAR_LIPOPROTEIN"/>
    <property type="match status" value="1"/>
</dbReference>
<feature type="signal peptide" evidence="2">
    <location>
        <begin position="1"/>
        <end position="23"/>
    </location>
</feature>
<dbReference type="GeneID" id="71515613"/>
<proteinExistence type="predicted"/>
<dbReference type="NCBIfam" id="TIGR03850">
    <property type="entry name" value="bind_CPR_0540"/>
    <property type="match status" value="1"/>
</dbReference>
<reference evidence="3 4" key="1">
    <citation type="submission" date="2020-09" db="EMBL/GenBank/DDBJ databases">
        <title>Draft Genome Sequences of Oil-Oxidizing Bacteria Halomonas titanicae, Marinobacter lutaoensis, and Virgibacillus halodenitrificans Isolated from Highly Saline Environments.</title>
        <authorList>
            <person name="Grouzdev D.S."/>
            <person name="Sokolova D.S."/>
            <person name="Semenova E.M."/>
            <person name="Borzenkov I.A."/>
            <person name="Bidzhieva S.K."/>
            <person name="Poltaraus A.B."/>
            <person name="Nazina T.N."/>
        </authorList>
    </citation>
    <scope>NUCLEOTIDE SEQUENCE [LARGE SCALE GENOMIC DNA]</scope>
    <source>
        <strain evidence="3 4">VKM B-3472D</strain>
    </source>
</reference>
<name>A0ABR7VPM2_VIRHA</name>
<sequence>MKMKHLLFALSALFLVIALSACSGGDDSSDNKANGENGDKDEETTLHVAALESAYGADMWKKVAEAYEATNENVKIEFTIEKNLEEVVRPEMQAGSYPDVFLLATDREEALTETLIKEKAVENLSDVLEMKVPGEEAVVKDKILDGFTDTLATNPYGDGETYLAPMFYSPTGLFYNESLFEEKGWEVPQTWDEMWELGDKAKEEGISLFTYPIAGYFDTLLGSMLYASGGPDFYNSAMTYEDNIWETKEAERVLKTVEKLGEYTHPNTVANANPNDFTKNQQLVLENKALFMPNGSWVVDEMKEAPRADGFEWGMAPVPAFEEGGDRYAFTFFEQIWIPSAAENKDAAKDFIAYMYSDEAADIFLEAGAVQPIEGIVEKLNDQKKIFYSVYENGALPAMGTFASTEPVPGASISDEVYGTIDSVISGKTTYEQWKKDIEEVSDKLRPAMK</sequence>
<protein>
    <submittedName>
        <fullName evidence="3">Carbohydrate ABC transporter substrate-binding protein</fullName>
    </submittedName>
</protein>
<dbReference type="Pfam" id="PF13416">
    <property type="entry name" value="SBP_bac_8"/>
    <property type="match status" value="1"/>
</dbReference>
<organism evidence="3 4">
    <name type="scientific">Virgibacillus halodenitrificans</name>
    <name type="common">Bacillus halodenitrificans</name>
    <dbReference type="NCBI Taxonomy" id="1482"/>
    <lineage>
        <taxon>Bacteria</taxon>
        <taxon>Bacillati</taxon>
        <taxon>Bacillota</taxon>
        <taxon>Bacilli</taxon>
        <taxon>Bacillales</taxon>
        <taxon>Bacillaceae</taxon>
        <taxon>Virgibacillus</taxon>
    </lineage>
</organism>
<dbReference type="PANTHER" id="PTHR43649">
    <property type="entry name" value="ARABINOSE-BINDING PROTEIN-RELATED"/>
    <property type="match status" value="1"/>
</dbReference>
<accession>A0ABR7VPM2</accession>
<dbReference type="Gene3D" id="3.40.190.10">
    <property type="entry name" value="Periplasmic binding protein-like II"/>
    <property type="match status" value="1"/>
</dbReference>
<evidence type="ECO:0000313" key="4">
    <source>
        <dbReference type="Proteomes" id="UP000621631"/>
    </source>
</evidence>